<dbReference type="Pfam" id="PF20178">
    <property type="entry name" value="ToxA_N"/>
    <property type="match status" value="1"/>
</dbReference>
<proteinExistence type="predicted"/>
<sequence length="989" mass="109209">MLVGSPRPNTYPALPEPASANVGQRQKRSIDSSPPQKQELVKETVPDPDSGNGYTQITVNPDPGKSVGVGQKAPATVDLGPNTSVDPVTQKISDDFKSVQQEASIYLKNKFAEMAAKAKTPAEKEKWDIDPDNTYIVTYDYNTQGERPYPAKIIKRISLTEALITNDQDVPKGNGYPVAFYPGGPEVIVKPELKTHTPGILSFSRFNPYTEKADTTHTFQGIYRESAEEPALVYNAGNQSALTPDEFRKMIWKADYKKPYDQFLNEFWNQNEKNYPLLSKASLIKAAKTQHQEHSLTKDAHDLVMRALGLSGEETAWPDIKLEDLQKKPPKDPNIEMGMLKVGNFQSTDLMYITDKKVRYDANGNKLPPLTLLYIPGNSSPIHTFNSQAEMKAWFAKQMADPVKREAMVAHFPLKDKPNGYAQAGTEETLTGLGTWPEKRETPGGLLSYDHRAFSGYWDPQNYIKAEPSHSPFDELTKRQKDRSYADAAVDITSDSDVTKKNILSGFEKATKVAMFLTPLAFAMPEVGLALDAFYLASGATNTGIGIDDKLHGKPTGNQRIIFGVFNAATVAIPRIVKAGKAGEGAVNELKAPTVKPGEAPSPPHYPPDTAPPVGAGESTVNRLRPSQWKDISSHVVPEGEQLISGVTPNAKGIYQIKGPNGEDRWMIRITDDAGNSQVHEIDGRFKLSDGYAQIIDPLTKKPVMTVQATAQGEWTPINGPGGIKFPWQSGSSRTQPFDPGAYDYPREGEASSSEATGKVDKRLKQDADHYLKKAKPKTMPIHSDLPSNTPPKEVINSVLQKSPGMIFGEDHTQSAVLRVLMDEAPTFKANNVSLLYSEGFEHSLQPDLDRFFETGEFSQALRERLRLIDRAHVAHEPYTNKNLLLTMRKYGIRVKAIDVPSVEPIARRIKNMNYYAANVIEQDQAAAPQTKWIARVGSYHVFKYKDVQGLDTLTGATGVTVDNAPANVSTSVVQSRDKTQIYIDLAER</sequence>
<dbReference type="EMBL" id="RBUA01000234">
    <property type="protein sequence ID" value="RMU64107.1"/>
    <property type="molecule type" value="Genomic_DNA"/>
</dbReference>
<protein>
    <recommendedName>
        <fullName evidence="2">Dermonecrotic toxin N-terminal domain-containing protein</fullName>
    </recommendedName>
</protein>
<dbReference type="CDD" id="cd14729">
    <property type="entry name" value="RtxA-like"/>
    <property type="match status" value="1"/>
</dbReference>
<evidence type="ECO:0000259" key="2">
    <source>
        <dbReference type="Pfam" id="PF20178"/>
    </source>
</evidence>
<feature type="region of interest" description="Disordered" evidence="1">
    <location>
        <begin position="593"/>
        <end position="621"/>
    </location>
</feature>
<reference evidence="3 4" key="1">
    <citation type="submission" date="2018-08" db="EMBL/GenBank/DDBJ databases">
        <title>Recombination of ecologically and evolutionarily significant loci maintains genetic cohesion in the Pseudomonas syringae species complex.</title>
        <authorList>
            <person name="Dillon M."/>
            <person name="Thakur S."/>
            <person name="Almeida R.N.D."/>
            <person name="Weir B.S."/>
            <person name="Guttman D.S."/>
        </authorList>
    </citation>
    <scope>NUCLEOTIDE SEQUENCE [LARGE SCALE GENOMIC DNA]</scope>
    <source>
        <strain evidence="3 4">ICMP 14479</strain>
    </source>
</reference>
<dbReference type="SUPFAM" id="SSF159501">
    <property type="entry name" value="EreA/ChaN-like"/>
    <property type="match status" value="1"/>
</dbReference>
<comment type="caution">
    <text evidence="3">The sequence shown here is derived from an EMBL/GenBank/DDBJ whole genome shotgun (WGS) entry which is preliminary data.</text>
</comment>
<dbReference type="RefSeq" id="WP_122299372.1">
    <property type="nucleotide sequence ID" value="NZ_RBUA01000234.1"/>
</dbReference>
<organism evidence="3 4">
    <name type="scientific">Pseudomonas syringae pv. avii</name>
    <dbReference type="NCBI Taxonomy" id="663959"/>
    <lineage>
        <taxon>Bacteria</taxon>
        <taxon>Pseudomonadati</taxon>
        <taxon>Pseudomonadota</taxon>
        <taxon>Gammaproteobacteria</taxon>
        <taxon>Pseudomonadales</taxon>
        <taxon>Pseudomonadaceae</taxon>
        <taxon>Pseudomonas</taxon>
        <taxon>Pseudomonas syringae</taxon>
    </lineage>
</organism>
<evidence type="ECO:0000313" key="4">
    <source>
        <dbReference type="Proteomes" id="UP000280395"/>
    </source>
</evidence>
<dbReference type="InterPro" id="IPR046673">
    <property type="entry name" value="ToxA_N"/>
</dbReference>
<evidence type="ECO:0000256" key="1">
    <source>
        <dbReference type="SAM" id="MobiDB-lite"/>
    </source>
</evidence>
<name>A0A3M5W3U9_PSESX</name>
<accession>A0A3M5W3U9</accession>
<dbReference type="AlphaFoldDB" id="A0A3M5W3U9"/>
<dbReference type="Gene3D" id="3.40.50.11550">
    <property type="match status" value="1"/>
</dbReference>
<dbReference type="Proteomes" id="UP000280395">
    <property type="component" value="Unassembled WGS sequence"/>
</dbReference>
<gene>
    <name evidence="3" type="ORF">ALP29_01853</name>
</gene>
<feature type="region of interest" description="Disordered" evidence="1">
    <location>
        <begin position="1"/>
        <end position="69"/>
    </location>
</feature>
<evidence type="ECO:0000313" key="3">
    <source>
        <dbReference type="EMBL" id="RMU64107.1"/>
    </source>
</evidence>
<feature type="compositionally biased region" description="Pro residues" evidence="1">
    <location>
        <begin position="600"/>
        <end position="611"/>
    </location>
</feature>
<feature type="domain" description="Dermonecrotic toxin N-terminal" evidence="2">
    <location>
        <begin position="211"/>
        <end position="414"/>
    </location>
</feature>
<feature type="region of interest" description="Disordered" evidence="1">
    <location>
        <begin position="730"/>
        <end position="759"/>
    </location>
</feature>